<accession>A0ABD4L3J6</accession>
<gene>
    <name evidence="2" type="ORF">I7V36_13715</name>
</gene>
<proteinExistence type="predicted"/>
<dbReference type="InterPro" id="IPR025282">
    <property type="entry name" value="DUF4214"/>
</dbReference>
<dbReference type="Gene3D" id="1.10.3130.20">
    <property type="entry name" value="Phycobilisome linker domain"/>
    <property type="match status" value="1"/>
</dbReference>
<evidence type="ECO:0000313" key="2">
    <source>
        <dbReference type="EMBL" id="MBH8581156.1"/>
    </source>
</evidence>
<dbReference type="AlphaFoldDB" id="A0ABD4L3J6"/>
<dbReference type="PRINTS" id="PR00313">
    <property type="entry name" value="CABNDNGRPT"/>
</dbReference>
<dbReference type="Pfam" id="PF13946">
    <property type="entry name" value="DUF4214"/>
    <property type="match status" value="1"/>
</dbReference>
<evidence type="ECO:0000259" key="1">
    <source>
        <dbReference type="Pfam" id="PF13946"/>
    </source>
</evidence>
<comment type="caution">
    <text evidence="2">The sequence shown here is derived from an EMBL/GenBank/DDBJ whole genome shotgun (WGS) entry which is preliminary data.</text>
</comment>
<dbReference type="InterPro" id="IPR038255">
    <property type="entry name" value="PBS_linker_sf"/>
</dbReference>
<evidence type="ECO:0000313" key="3">
    <source>
        <dbReference type="Proteomes" id="UP000651738"/>
    </source>
</evidence>
<dbReference type="Proteomes" id="UP000651738">
    <property type="component" value="Unassembled WGS sequence"/>
</dbReference>
<sequence>MATQASLELAQQLFVAYYGRPADAAGQEFWAEEIDANGGDASAIINLFGTSAEFEARFGDLTNEELVNNLYQQLFGRDAEQAGLDFYVGELEAGNTTLAAIALEILTGAQNGDADAVAKKVAAAQEFTDLAGDAYVGNDAAEIAKDFLSGVDADTVVDDLDVQGVVDTLPDSEEPSDPGETFVLTEGRDVLTGTDADDTFTGLVGQNQDGAVSNALSTGDLIDGGEGRDKIEASMILDNEVDHGNSLGPRPNTQNVEEVYIEALESVTLDATRMENVEEFWADFGRGDFTVNNVNLQGSNLNITKDVTFGIKDTQFDTDFTATFDSQSLLRAPEEAANSQLQIRIADVSTQTPETPLANVSVTLGFELGGQEFVLEDVVSTDGSYQGLVEAIDAALAAQGLGDLQVTLSDPYTQVTVAGNTVDLPFTAQEILVTDPNGQEFGQVDFTQAAIESVPGGFLVAGNAEPVDPTVTSNLIETNLVLDNAGRGSIAGDVRIGGESNSEIGVERFNVTVDRGSKIASLAQTISNSDELEEIHIDSTGADGSLYVGAVDSDLNLIDATAFEGAELSIGEGTAVSDLVSFNSAGSDTDVTFVADYDGNGRASDAQAFTINTGSGDDSITADLTGTSTSTSTTASLTVNSTGGDNVVTLSSDDTEANEATVVLGSGDDTVTGGATHLTASTGGGNDTVYAENTGDKALAQLAAGSTYLAEAGAGTATAVNGSQVLNGRTVQVTVAMPEEGPTVAADSFVDGFEVTAEIQAANGVLTTERDLYEAAARAINEDPVVSKLVQATVDSNGNLNVQYLVDGVTVAAEQMVQVEVLGDWADLSTANQNNIVEALQEQYQDSDIDATDVGNLYDAVNTLEDFAEATATLGTDATTLGVNTVNAGAGDDVVVLSSNDATVDTLVFDQGGFGNDTIVHYNDAAGGDVLDFTAWLDNVTSASGSTDSQQRVATSLVDQTAGLGAIGENDVVVTQLEEIDGSTAAAVEFDSLTTTQLLEALNTGGSGAAAAANFVGNIQKSIVMVENFDGTDGNLGEYKVYEVSYNIADGEFTAASLVGVTDFGDSLNVGVMDDTNVA</sequence>
<dbReference type="RefSeq" id="WP_198058144.1">
    <property type="nucleotide sequence ID" value="NZ_JAEDAF010000013.1"/>
</dbReference>
<feature type="domain" description="DUF4214" evidence="1">
    <location>
        <begin position="48"/>
        <end position="106"/>
    </location>
</feature>
<organism evidence="2 3">
    <name type="scientific">Bisbaumannia pacifica</name>
    <dbReference type="NCBI Taxonomy" id="77098"/>
    <lineage>
        <taxon>Bacteria</taxon>
        <taxon>Pseudomonadati</taxon>
        <taxon>Pseudomonadota</taxon>
        <taxon>Gammaproteobacteria</taxon>
        <taxon>Oceanospirillales</taxon>
        <taxon>Halomonadaceae</taxon>
        <taxon>Bisbaumannia</taxon>
    </lineage>
</organism>
<protein>
    <submittedName>
        <fullName evidence="2">DUF4214 domain-containing protein</fullName>
    </submittedName>
</protein>
<name>A0ABD4L3J6_9GAMM</name>
<reference evidence="2 3" key="1">
    <citation type="submission" date="2020-12" db="EMBL/GenBank/DDBJ databases">
        <title>Draft genome sequence of Halomonas pacifica strain CARE-V15.</title>
        <authorList>
            <person name="Vignesh N."/>
            <person name="Thabitha A."/>
            <person name="Saravanan R."/>
            <person name="Manigandan V."/>
        </authorList>
    </citation>
    <scope>NUCLEOTIDE SEQUENCE [LARGE SCALE GENOMIC DNA]</scope>
    <source>
        <strain evidence="2 3">CARE-V15</strain>
    </source>
</reference>
<dbReference type="EMBL" id="JAEDAF010000013">
    <property type="protein sequence ID" value="MBH8581156.1"/>
    <property type="molecule type" value="Genomic_DNA"/>
</dbReference>